<reference evidence="6 7" key="1">
    <citation type="submission" date="2019-01" db="EMBL/GenBank/DDBJ databases">
        <title>A draft genome assembly of the solar-powered sea slug Elysia chlorotica.</title>
        <authorList>
            <person name="Cai H."/>
            <person name="Li Q."/>
            <person name="Fang X."/>
            <person name="Li J."/>
            <person name="Curtis N.E."/>
            <person name="Altenburger A."/>
            <person name="Shibata T."/>
            <person name="Feng M."/>
            <person name="Maeda T."/>
            <person name="Schwartz J.A."/>
            <person name="Shigenobu S."/>
            <person name="Lundholm N."/>
            <person name="Nishiyama T."/>
            <person name="Yang H."/>
            <person name="Hasebe M."/>
            <person name="Li S."/>
            <person name="Pierce S.K."/>
            <person name="Wang J."/>
        </authorList>
    </citation>
    <scope>NUCLEOTIDE SEQUENCE [LARGE SCALE GENOMIC DNA]</scope>
    <source>
        <strain evidence="6">EC2010</strain>
        <tissue evidence="6">Whole organism of an adult</tissue>
    </source>
</reference>
<sequence>MEVDNADLIGKFCGPTESIPGKIKSTGNTMSLNFVTNSYGIGKGFSGEYYATYGPAVGCGGNLTQPFGTITSLDIDGDGKYEHNLECEWTIKVDPDKIIVFNVTDMALEGHMPNCDSDYIQLFDGPTKQDSKIFKKCGNTGAPFFVKTTTNEAMFQFRTSIWGAREGFNVTFSQEDRICGGLLTATTQPQTLIFPGSAGPVSGSLRCAWTLDSGLSDTQVKVSSNELSIGSDCSKNFIEIRDKPRGTHGLIRTLCNSTTPHTFYSRRRMANIIYQQDASSAGTGFNLTYEQADCHQVYTSSAGRITSPNYPDNYHHHLNCRVAVYAPEGSFLSFYIQNFHMEGFSSSTCPYDHMVITGSNTTTGEMCGSTIPDPVFLNGPNGTVDVTTDYSINHSGFAITFVASTTGKGCGGNLTNAVPGFITSPYFPISPQGPMNCVWTLQSPQRIKVKINSLGSGSADEAGYCQDTYLEISGGPHRQSWGRYCTVMEGTIYQQNLRFTYFVAPGNVTGTRFKLTFSYMDD</sequence>
<accession>A0A433SM29</accession>
<evidence type="ECO:0000313" key="7">
    <source>
        <dbReference type="Proteomes" id="UP000271974"/>
    </source>
</evidence>
<dbReference type="AlphaFoldDB" id="A0A433SM29"/>
<dbReference type="STRING" id="188477.A0A433SM29"/>
<keyword evidence="7" id="KW-1185">Reference proteome</keyword>
<organism evidence="6 7">
    <name type="scientific">Elysia chlorotica</name>
    <name type="common">Eastern emerald elysia</name>
    <name type="synonym">Sea slug</name>
    <dbReference type="NCBI Taxonomy" id="188477"/>
    <lineage>
        <taxon>Eukaryota</taxon>
        <taxon>Metazoa</taxon>
        <taxon>Spiralia</taxon>
        <taxon>Lophotrochozoa</taxon>
        <taxon>Mollusca</taxon>
        <taxon>Gastropoda</taxon>
        <taxon>Heterobranchia</taxon>
        <taxon>Euthyneura</taxon>
        <taxon>Panpulmonata</taxon>
        <taxon>Sacoglossa</taxon>
        <taxon>Placobranchoidea</taxon>
        <taxon>Plakobranchidae</taxon>
        <taxon>Elysia</taxon>
    </lineage>
</organism>
<dbReference type="CDD" id="cd00041">
    <property type="entry name" value="CUB"/>
    <property type="match status" value="4"/>
</dbReference>
<keyword evidence="1" id="KW-0732">Signal</keyword>
<keyword evidence="3" id="KW-1015">Disulfide bond</keyword>
<feature type="domain" description="CUB" evidence="5">
    <location>
        <begin position="179"/>
        <end position="292"/>
    </location>
</feature>
<protein>
    <recommendedName>
        <fullName evidence="5">CUB domain-containing protein</fullName>
    </recommendedName>
</protein>
<dbReference type="PANTHER" id="PTHR24251">
    <property type="entry name" value="OVOCHYMASE-RELATED"/>
    <property type="match status" value="1"/>
</dbReference>
<feature type="domain" description="CUB" evidence="5">
    <location>
        <begin position="59"/>
        <end position="175"/>
    </location>
</feature>
<name>A0A433SM29_ELYCH</name>
<dbReference type="SMART" id="SM00042">
    <property type="entry name" value="CUB"/>
    <property type="match status" value="4"/>
</dbReference>
<dbReference type="Proteomes" id="UP000271974">
    <property type="component" value="Unassembled WGS sequence"/>
</dbReference>
<evidence type="ECO:0000256" key="1">
    <source>
        <dbReference type="ARBA" id="ARBA00022729"/>
    </source>
</evidence>
<gene>
    <name evidence="6" type="ORF">EGW08_022008</name>
</gene>
<comment type="caution">
    <text evidence="6">The sequence shown here is derived from an EMBL/GenBank/DDBJ whole genome shotgun (WGS) entry which is preliminary data.</text>
</comment>
<evidence type="ECO:0000259" key="5">
    <source>
        <dbReference type="SMART" id="SM00042"/>
    </source>
</evidence>
<dbReference type="SUPFAM" id="SSF49854">
    <property type="entry name" value="Spermadhesin, CUB domain"/>
    <property type="match status" value="5"/>
</dbReference>
<dbReference type="EMBL" id="RQTK01001457">
    <property type="protein sequence ID" value="RUS70228.1"/>
    <property type="molecule type" value="Genomic_DNA"/>
</dbReference>
<feature type="domain" description="CUB" evidence="5">
    <location>
        <begin position="294"/>
        <end position="404"/>
    </location>
</feature>
<evidence type="ECO:0000256" key="2">
    <source>
        <dbReference type="ARBA" id="ARBA00022737"/>
    </source>
</evidence>
<evidence type="ECO:0000256" key="4">
    <source>
        <dbReference type="ARBA" id="ARBA00023180"/>
    </source>
</evidence>
<dbReference type="Gene3D" id="2.60.120.290">
    <property type="entry name" value="Spermadhesin, CUB domain"/>
    <property type="match status" value="5"/>
</dbReference>
<keyword evidence="4" id="KW-0325">Glycoprotein</keyword>
<dbReference type="InterPro" id="IPR035914">
    <property type="entry name" value="Sperma_CUB_dom_sf"/>
</dbReference>
<dbReference type="FunFam" id="2.60.120.290:FF:000003">
    <property type="entry name" value="Neuropilin"/>
    <property type="match status" value="1"/>
</dbReference>
<dbReference type="OrthoDB" id="6154841at2759"/>
<dbReference type="InterPro" id="IPR000859">
    <property type="entry name" value="CUB_dom"/>
</dbReference>
<evidence type="ECO:0000256" key="3">
    <source>
        <dbReference type="ARBA" id="ARBA00023157"/>
    </source>
</evidence>
<feature type="domain" description="CUB" evidence="5">
    <location>
        <begin position="410"/>
        <end position="520"/>
    </location>
</feature>
<proteinExistence type="predicted"/>
<keyword evidence="2" id="KW-0677">Repeat</keyword>
<dbReference type="Pfam" id="PF00431">
    <property type="entry name" value="CUB"/>
    <property type="match status" value="5"/>
</dbReference>
<evidence type="ECO:0000313" key="6">
    <source>
        <dbReference type="EMBL" id="RUS70228.1"/>
    </source>
</evidence>